<dbReference type="InterPro" id="IPR002938">
    <property type="entry name" value="FAD-bd"/>
</dbReference>
<dbReference type="Gene3D" id="3.40.30.120">
    <property type="match status" value="1"/>
</dbReference>
<proteinExistence type="predicted"/>
<dbReference type="Gene3D" id="3.30.9.10">
    <property type="entry name" value="D-Amino Acid Oxidase, subunit A, domain 2"/>
    <property type="match status" value="1"/>
</dbReference>
<dbReference type="Pfam" id="PF21274">
    <property type="entry name" value="Rng_hyd_C"/>
    <property type="match status" value="1"/>
</dbReference>
<evidence type="ECO:0000259" key="4">
    <source>
        <dbReference type="Pfam" id="PF01494"/>
    </source>
</evidence>
<evidence type="ECO:0000313" key="5">
    <source>
        <dbReference type="EMBL" id="SEQ93191.1"/>
    </source>
</evidence>
<keyword evidence="3" id="KW-0274">FAD</keyword>
<dbReference type="SUPFAM" id="SSF51905">
    <property type="entry name" value="FAD/NAD(P)-binding domain"/>
    <property type="match status" value="1"/>
</dbReference>
<name>A0A1H9K1R0_9PSEU</name>
<dbReference type="GO" id="GO:0071949">
    <property type="term" value="F:FAD binding"/>
    <property type="evidence" value="ECO:0007669"/>
    <property type="project" value="InterPro"/>
</dbReference>
<dbReference type="InterPro" id="IPR036188">
    <property type="entry name" value="FAD/NAD-bd_sf"/>
</dbReference>
<dbReference type="NCBIfam" id="NF004780">
    <property type="entry name" value="PRK06126.1"/>
    <property type="match status" value="1"/>
</dbReference>
<evidence type="ECO:0000256" key="3">
    <source>
        <dbReference type="ARBA" id="ARBA00022827"/>
    </source>
</evidence>
<organism evidence="5 6">
    <name type="scientific">Lentzea albida</name>
    <dbReference type="NCBI Taxonomy" id="65499"/>
    <lineage>
        <taxon>Bacteria</taxon>
        <taxon>Bacillati</taxon>
        <taxon>Actinomycetota</taxon>
        <taxon>Actinomycetes</taxon>
        <taxon>Pseudonocardiales</taxon>
        <taxon>Pseudonocardiaceae</taxon>
        <taxon>Lentzea</taxon>
    </lineage>
</organism>
<comment type="cofactor">
    <cofactor evidence="1">
        <name>FAD</name>
        <dbReference type="ChEBI" id="CHEBI:57692"/>
    </cofactor>
</comment>
<dbReference type="InterPro" id="IPR050641">
    <property type="entry name" value="RIFMO-like"/>
</dbReference>
<reference evidence="6" key="1">
    <citation type="submission" date="2016-10" db="EMBL/GenBank/DDBJ databases">
        <authorList>
            <person name="Varghese N."/>
            <person name="Submissions S."/>
        </authorList>
    </citation>
    <scope>NUCLEOTIDE SEQUENCE [LARGE SCALE GENOMIC DNA]</scope>
    <source>
        <strain evidence="6">DSM 44437</strain>
    </source>
</reference>
<sequence>MTQQPGSDELLDVLVVGAGPTGLTLAIDLAQRGVRCHVVEASEERAENPRCNTTSARSMEIFRRLGIADDIRRAGLPSYYPTSIQYRTTLVGEEIYRIDLPSAREVLSGTGMMDWPTPEPQHRISQLYLEPLLERHANGLPAVSIERGTRLVELRQHDDHVEAVVETEGAQRVLRAAYVVGCDGAHSAVRRQLGIRYEGVEAIQKFVSTFVRSPELGEIAARDRAWTYWTHGRKQASIIAIDGDALWLNHVAFAPDHDTDAEDPEQLLREAVGADVEHEVLGVVRWTGRQLVAQRYQDGRVFLAGDAAHIWIPVGGFGMNAGIQDAAALGWMLAAVRQGWAPPELLRAYELERRPVGEQFAAAVGAKARKSLAGFSPDIHLPGDEGAQARAEFAERLAITEPSRYSPDGFSFGYHYAGSPLVIGGEEQDAISMGGYQDRAQPGFRLPHSWLDDGRSVLDLLGPGFTLLRTDNSADTAPWVWAAGETGVPLAVVDLPDDVLADHADRYPAALLLVRPDQHVAWMGGADGFPDELLHTATGRVTAHQR</sequence>
<feature type="domain" description="FAD-binding" evidence="4">
    <location>
        <begin position="12"/>
        <end position="361"/>
    </location>
</feature>
<keyword evidence="2" id="KW-0285">Flavoprotein</keyword>
<accession>A0A1H9K1R0</accession>
<protein>
    <submittedName>
        <fullName evidence="5">2-polyprenyl-6-methoxyphenol hydroxylase</fullName>
    </submittedName>
</protein>
<dbReference type="PANTHER" id="PTHR43004:SF19">
    <property type="entry name" value="BINDING MONOOXYGENASE, PUTATIVE (JCVI)-RELATED"/>
    <property type="match status" value="1"/>
</dbReference>
<dbReference type="EMBL" id="FOFV01000005">
    <property type="protein sequence ID" value="SEQ93191.1"/>
    <property type="molecule type" value="Genomic_DNA"/>
</dbReference>
<dbReference type="RefSeq" id="WP_089916127.1">
    <property type="nucleotide sequence ID" value="NZ_FOFV01000005.1"/>
</dbReference>
<evidence type="ECO:0000256" key="1">
    <source>
        <dbReference type="ARBA" id="ARBA00001974"/>
    </source>
</evidence>
<dbReference type="Gene3D" id="3.50.50.60">
    <property type="entry name" value="FAD/NAD(P)-binding domain"/>
    <property type="match status" value="1"/>
</dbReference>
<evidence type="ECO:0000313" key="6">
    <source>
        <dbReference type="Proteomes" id="UP000199503"/>
    </source>
</evidence>
<evidence type="ECO:0000256" key="2">
    <source>
        <dbReference type="ARBA" id="ARBA00022630"/>
    </source>
</evidence>
<dbReference type="OrthoDB" id="4246007at2"/>
<dbReference type="STRING" id="65499.SAMN04488000_105141"/>
<keyword evidence="6" id="KW-1185">Reference proteome</keyword>
<dbReference type="PRINTS" id="PR00420">
    <property type="entry name" value="RNGMNOXGNASE"/>
</dbReference>
<gene>
    <name evidence="5" type="ORF">SAMN04488000_105141</name>
</gene>
<dbReference type="AlphaFoldDB" id="A0A1H9K1R0"/>
<dbReference type="PANTHER" id="PTHR43004">
    <property type="entry name" value="TRK SYSTEM POTASSIUM UPTAKE PROTEIN"/>
    <property type="match status" value="1"/>
</dbReference>
<dbReference type="Proteomes" id="UP000199503">
    <property type="component" value="Unassembled WGS sequence"/>
</dbReference>
<dbReference type="Pfam" id="PF01494">
    <property type="entry name" value="FAD_binding_3"/>
    <property type="match status" value="1"/>
</dbReference>
<dbReference type="GO" id="GO:0016709">
    <property type="term" value="F:oxidoreductase activity, acting on paired donors, with incorporation or reduction of molecular oxygen, NAD(P)H as one donor, and incorporation of one atom of oxygen"/>
    <property type="evidence" value="ECO:0007669"/>
    <property type="project" value="UniProtKB-ARBA"/>
</dbReference>